<gene>
    <name evidence="2" type="ORF">MBJ925_LOCUS14069</name>
    <name evidence="3" type="ORF">SMN809_LOCUS9195</name>
</gene>
<evidence type="ECO:0000313" key="3">
    <source>
        <dbReference type="EMBL" id="CAF3949971.1"/>
    </source>
</evidence>
<evidence type="ECO:0000313" key="4">
    <source>
        <dbReference type="Proteomes" id="UP000663824"/>
    </source>
</evidence>
<dbReference type="AlphaFoldDB" id="A0A816Q5Y0"/>
<dbReference type="EMBL" id="CAJNRE010006518">
    <property type="protein sequence ID" value="CAF2056184.1"/>
    <property type="molecule type" value="Genomic_DNA"/>
</dbReference>
<dbReference type="InterPro" id="IPR032675">
    <property type="entry name" value="LRR_dom_sf"/>
</dbReference>
<dbReference type="InterPro" id="IPR001810">
    <property type="entry name" value="F-box_dom"/>
</dbReference>
<reference evidence="2" key="1">
    <citation type="submission" date="2021-02" db="EMBL/GenBank/DDBJ databases">
        <authorList>
            <person name="Nowell W R."/>
        </authorList>
    </citation>
    <scope>NUCLEOTIDE SEQUENCE</scope>
</reference>
<accession>A0A816Q5Y0</accession>
<evidence type="ECO:0000313" key="2">
    <source>
        <dbReference type="EMBL" id="CAF2056184.1"/>
    </source>
</evidence>
<proteinExistence type="predicted"/>
<feature type="domain" description="F-box" evidence="1">
    <location>
        <begin position="5"/>
        <end position="52"/>
    </location>
</feature>
<evidence type="ECO:0000259" key="1">
    <source>
        <dbReference type="PROSITE" id="PS50181"/>
    </source>
</evidence>
<sequence length="527" mass="61580">MNQSSVHLLDLPNEMLFNILKKLDNVDVLYSLAGINNERLDSITREETFSRILNFSLVIRNTKIIDAVLDRFCNYILPRIHYNVKCLVVEPTSMECILLATDYPNFTELKIFNFQRDSSLRYFKEDSSLRYIFKKQITKLDLINKDCEVAVGSWNTYTKIVYAHILTYCENLEHLKIIATPTTEYPGLSVRYLPASAFSSSTLTYLCISVVTITDCLYLLDGRLKQLNTFIVRIYCAGKNSSIVHNMDDLPNLKCFSLIQYGLIEEYDNIIIALLRRMLYLEKLTLYLRIACKNVFIDPIRLINEFSTYSPRLHSFKFYLSTEHNINDLVCYLSNNDIKQNYMNIGYQEVSNIVCFAFDRATYHIFTLPFEFMWLLSIGTIFPNIVFNNVIELSVHDVVPFEHEFFLRIAKAFPLLRKFFVSDLSSLSYNAKKSSDNILSYQIVEYPYLTLLDIGRTNTTCVEQFLNETKTHLPCLAELRVGYDDLRIITEDFTREVTRRNCINVTRLITRRQIVGSKDFYIYFPLL</sequence>
<dbReference type="Proteomes" id="UP000663824">
    <property type="component" value="Unassembled WGS sequence"/>
</dbReference>
<comment type="caution">
    <text evidence="2">The sequence shown here is derived from an EMBL/GenBank/DDBJ whole genome shotgun (WGS) entry which is preliminary data.</text>
</comment>
<protein>
    <recommendedName>
        <fullName evidence="1">F-box domain-containing protein</fullName>
    </recommendedName>
</protein>
<dbReference type="Gene3D" id="3.80.10.10">
    <property type="entry name" value="Ribonuclease Inhibitor"/>
    <property type="match status" value="1"/>
</dbReference>
<dbReference type="PROSITE" id="PS50181">
    <property type="entry name" value="FBOX"/>
    <property type="match status" value="1"/>
</dbReference>
<organism evidence="2 4">
    <name type="scientific">Rotaria magnacalcarata</name>
    <dbReference type="NCBI Taxonomy" id="392030"/>
    <lineage>
        <taxon>Eukaryota</taxon>
        <taxon>Metazoa</taxon>
        <taxon>Spiralia</taxon>
        <taxon>Gnathifera</taxon>
        <taxon>Rotifera</taxon>
        <taxon>Eurotatoria</taxon>
        <taxon>Bdelloidea</taxon>
        <taxon>Philodinida</taxon>
        <taxon>Philodinidae</taxon>
        <taxon>Rotaria</taxon>
    </lineage>
</organism>
<name>A0A816Q5Y0_9BILA</name>
<dbReference type="Proteomes" id="UP000676336">
    <property type="component" value="Unassembled WGS sequence"/>
</dbReference>
<dbReference type="EMBL" id="CAJOBI010002927">
    <property type="protein sequence ID" value="CAF3949971.1"/>
    <property type="molecule type" value="Genomic_DNA"/>
</dbReference>